<proteinExistence type="inferred from homology"/>
<sequence>MGLVYFAGLFAILWALYVAATQFYLMMQMKNDPDDEKFASYGGFAVMTGCTDGIGKAYCLRMCRKINKFVLIGRNPEKLAIITAEMKKINPNIVTLHIIADFAGHVDYPALEKKIADLDIGVFMNFVGVSYPLPQLIHKMDVDYPNLSWDHINVNLVSATQLSRLIISKMIERKSGLIVYVSSGSSTQPTPFQSSYAAGKKLLDQLAINMSYEYAGTGVDFQSIKPYYVATKLTQNKLQHNYSYTTMIPSAEEYTKQALGTIGRFVTTHGYDKAPHAMQSWLSNFLPEKAIGWFVRRKMLKQRASKEK</sequence>
<accession>E4Z0C6</accession>
<name>E4Z0C6_OIKDI</name>
<dbReference type="Pfam" id="PF00106">
    <property type="entry name" value="adh_short"/>
    <property type="match status" value="1"/>
</dbReference>
<dbReference type="PRINTS" id="PR00081">
    <property type="entry name" value="GDHRDH"/>
</dbReference>
<keyword evidence="2" id="KW-0443">Lipid metabolism</keyword>
<dbReference type="AlphaFoldDB" id="E4Z0C6"/>
<dbReference type="CDD" id="cd05356">
    <property type="entry name" value="17beta-HSD1_like_SDR_c"/>
    <property type="match status" value="1"/>
</dbReference>
<organism evidence="4">
    <name type="scientific">Oikopleura dioica</name>
    <name type="common">Tunicate</name>
    <dbReference type="NCBI Taxonomy" id="34765"/>
    <lineage>
        <taxon>Eukaryota</taxon>
        <taxon>Metazoa</taxon>
        <taxon>Chordata</taxon>
        <taxon>Tunicata</taxon>
        <taxon>Appendicularia</taxon>
        <taxon>Copelata</taxon>
        <taxon>Oikopleuridae</taxon>
        <taxon>Oikopleura</taxon>
    </lineage>
</organism>
<keyword evidence="2" id="KW-0444">Lipid biosynthesis</keyword>
<evidence type="ECO:0000256" key="2">
    <source>
        <dbReference type="ARBA" id="ARBA00022955"/>
    </source>
</evidence>
<dbReference type="PANTHER" id="PTHR43899:SF13">
    <property type="entry name" value="RH59310P"/>
    <property type="match status" value="1"/>
</dbReference>
<dbReference type="GO" id="GO:0016491">
    <property type="term" value="F:oxidoreductase activity"/>
    <property type="evidence" value="ECO:0007669"/>
    <property type="project" value="UniProtKB-KW"/>
</dbReference>
<dbReference type="InterPro" id="IPR002347">
    <property type="entry name" value="SDR_fam"/>
</dbReference>
<keyword evidence="3" id="KW-0560">Oxidoreductase</keyword>
<dbReference type="EMBL" id="FN656293">
    <property type="protein sequence ID" value="CBY41154.1"/>
    <property type="molecule type" value="Genomic_DNA"/>
</dbReference>
<evidence type="ECO:0000256" key="3">
    <source>
        <dbReference type="ARBA" id="ARBA00023002"/>
    </source>
</evidence>
<evidence type="ECO:0000313" key="4">
    <source>
        <dbReference type="EMBL" id="CBY41154.1"/>
    </source>
</evidence>
<dbReference type="Proteomes" id="UP000011014">
    <property type="component" value="Unassembled WGS sequence"/>
</dbReference>
<dbReference type="Gene3D" id="3.40.50.720">
    <property type="entry name" value="NAD(P)-binding Rossmann-like Domain"/>
    <property type="match status" value="1"/>
</dbReference>
<dbReference type="InterPro" id="IPR051019">
    <property type="entry name" value="VLCFA-Steroid_DH"/>
</dbReference>
<dbReference type="InterPro" id="IPR036291">
    <property type="entry name" value="NAD(P)-bd_dom_sf"/>
</dbReference>
<dbReference type="GO" id="GO:0006694">
    <property type="term" value="P:steroid biosynthetic process"/>
    <property type="evidence" value="ECO:0007669"/>
    <property type="project" value="UniProtKB-KW"/>
</dbReference>
<protein>
    <submittedName>
        <fullName evidence="4">Uncharacterized protein</fullName>
    </submittedName>
</protein>
<comment type="similarity">
    <text evidence="1">Belongs to the short-chain dehydrogenases/reductases (SDR) family.</text>
</comment>
<dbReference type="SUPFAM" id="SSF51735">
    <property type="entry name" value="NAD(P)-binding Rossmann-fold domains"/>
    <property type="match status" value="1"/>
</dbReference>
<dbReference type="PIRSF" id="PIRSF000126">
    <property type="entry name" value="11-beta-HSD1"/>
    <property type="match status" value="1"/>
</dbReference>
<reference evidence="4" key="1">
    <citation type="journal article" date="2010" name="Science">
        <title>Plasticity of animal genome architecture unmasked by rapid evolution of a pelagic tunicate.</title>
        <authorList>
            <person name="Denoeud F."/>
            <person name="Henriet S."/>
            <person name="Mungpakdee S."/>
            <person name="Aury J.M."/>
            <person name="Da Silva C."/>
            <person name="Brinkmann H."/>
            <person name="Mikhaleva J."/>
            <person name="Olsen L.C."/>
            <person name="Jubin C."/>
            <person name="Canestro C."/>
            <person name="Bouquet J.M."/>
            <person name="Danks G."/>
            <person name="Poulain J."/>
            <person name="Campsteijn C."/>
            <person name="Adamski M."/>
            <person name="Cross I."/>
            <person name="Yadetie F."/>
            <person name="Muffato M."/>
            <person name="Louis A."/>
            <person name="Butcher S."/>
            <person name="Tsagkogeorga G."/>
            <person name="Konrad A."/>
            <person name="Singh S."/>
            <person name="Jensen M.F."/>
            <person name="Cong E.H."/>
            <person name="Eikeseth-Otteraa H."/>
            <person name="Noel B."/>
            <person name="Anthouard V."/>
            <person name="Porcel B.M."/>
            <person name="Kachouri-Lafond R."/>
            <person name="Nishino A."/>
            <person name="Ugolini M."/>
            <person name="Chourrout P."/>
            <person name="Nishida H."/>
            <person name="Aasland R."/>
            <person name="Huzurbazar S."/>
            <person name="Westhof E."/>
            <person name="Delsuc F."/>
            <person name="Lehrach H."/>
            <person name="Reinhardt R."/>
            <person name="Weissenbach J."/>
            <person name="Roy S.W."/>
            <person name="Artiguenave F."/>
            <person name="Postlethwait J.H."/>
            <person name="Manak J.R."/>
            <person name="Thompson E.M."/>
            <person name="Jaillon O."/>
            <person name="Du Pasquier L."/>
            <person name="Boudinot P."/>
            <person name="Liberles D.A."/>
            <person name="Volff J.N."/>
            <person name="Philippe H."/>
            <person name="Lenhard B."/>
            <person name="Roest Crollius H."/>
            <person name="Wincker P."/>
            <person name="Chourrout D."/>
        </authorList>
    </citation>
    <scope>NUCLEOTIDE SEQUENCE [LARGE SCALE GENOMIC DNA]</scope>
</reference>
<keyword evidence="2" id="KW-0752">Steroid biosynthesis</keyword>
<evidence type="ECO:0000256" key="1">
    <source>
        <dbReference type="ARBA" id="ARBA00006484"/>
    </source>
</evidence>
<dbReference type="PANTHER" id="PTHR43899">
    <property type="entry name" value="RH59310P"/>
    <property type="match status" value="1"/>
</dbReference>
<gene>
    <name evidence="4" type="ORF">GSOID_T00023212001</name>
</gene>